<accession>C8V843</accession>
<dbReference type="EMBL" id="BN001303">
    <property type="protein sequence ID" value="CBF76221.1"/>
    <property type="molecule type" value="Genomic_DNA"/>
</dbReference>
<dbReference type="InterPro" id="IPR004839">
    <property type="entry name" value="Aminotransferase_I/II_large"/>
</dbReference>
<dbReference type="STRING" id="227321.Q5B339"/>
<name>Q5B339_EMENI</name>
<dbReference type="InterPro" id="IPR015424">
    <property type="entry name" value="PyrdxlP-dep_Trfase"/>
</dbReference>
<reference evidence="12" key="2">
    <citation type="journal article" date="2009" name="Fungal Genet. Biol.">
        <title>The 2008 update of the Aspergillus nidulans genome annotation: a community effort.</title>
        <authorList>
            <person name="Wortman J.R."/>
            <person name="Gilsenan J.M."/>
            <person name="Joardar V."/>
            <person name="Deegan J."/>
            <person name="Clutterbuck J."/>
            <person name="Andersen M.R."/>
            <person name="Archer D."/>
            <person name="Bencina M."/>
            <person name="Braus G."/>
            <person name="Coutinho P."/>
            <person name="von Dohren H."/>
            <person name="Doonan J."/>
            <person name="Driessen A.J."/>
            <person name="Durek P."/>
            <person name="Espeso E."/>
            <person name="Fekete E."/>
            <person name="Flipphi M."/>
            <person name="Estrada C.G."/>
            <person name="Geysens S."/>
            <person name="Goldman G."/>
            <person name="de Groot P.W."/>
            <person name="Hansen K."/>
            <person name="Harris S.D."/>
            <person name="Heinekamp T."/>
            <person name="Helmstaedt K."/>
            <person name="Henrissat B."/>
            <person name="Hofmann G."/>
            <person name="Homan T."/>
            <person name="Horio T."/>
            <person name="Horiuchi H."/>
            <person name="James S."/>
            <person name="Jones M."/>
            <person name="Karaffa L."/>
            <person name="Karanyi Z."/>
            <person name="Kato M."/>
            <person name="Keller N."/>
            <person name="Kelly D.E."/>
            <person name="Kiel J.A."/>
            <person name="Kim J.M."/>
            <person name="van der Klei I.J."/>
            <person name="Klis F.M."/>
            <person name="Kovalchuk A."/>
            <person name="Krasevec N."/>
            <person name="Kubicek C.P."/>
            <person name="Liu B."/>
            <person name="Maccabe A."/>
            <person name="Meyer V."/>
            <person name="Mirabito P."/>
            <person name="Miskei M."/>
            <person name="Mos M."/>
            <person name="Mullins J."/>
            <person name="Nelson D.R."/>
            <person name="Nielsen J."/>
            <person name="Oakley B.R."/>
            <person name="Osmani S.A."/>
            <person name="Pakula T."/>
            <person name="Paszewski A."/>
            <person name="Paulsen I."/>
            <person name="Pilsyk S."/>
            <person name="Pocsi I."/>
            <person name="Punt P.J."/>
            <person name="Ram A.F."/>
            <person name="Ren Q."/>
            <person name="Robellet X."/>
            <person name="Robson G."/>
            <person name="Seiboth B."/>
            <person name="van Solingen P."/>
            <person name="Specht T."/>
            <person name="Sun J."/>
            <person name="Taheri-Talesh N."/>
            <person name="Takeshita N."/>
            <person name="Ussery D."/>
            <person name="vanKuyk P.A."/>
            <person name="Visser H."/>
            <person name="van de Vondervoort P.J."/>
            <person name="de Vries R.P."/>
            <person name="Walton J."/>
            <person name="Xiang X."/>
            <person name="Xiong Y."/>
            <person name="Zeng A.P."/>
            <person name="Brandt B.W."/>
            <person name="Cornell M.J."/>
            <person name="van den Hondel C.A."/>
            <person name="Visser J."/>
            <person name="Oliver S.G."/>
            <person name="Turner G."/>
        </authorList>
    </citation>
    <scope>GENOME REANNOTATION</scope>
    <source>
        <strain evidence="12">FGSC A4 / ATCC 38163 / CBS 112.46 / NRRL 194 / M139</strain>
    </source>
</reference>
<feature type="domain" description="Aminotransferase class I/classII large" evidence="10">
    <location>
        <begin position="131"/>
        <end position="506"/>
    </location>
</feature>
<dbReference type="OMA" id="PYFFLRL"/>
<dbReference type="KEGG" id="ani:ANIA_05041"/>
<evidence type="ECO:0000313" key="11">
    <source>
        <dbReference type="EMBL" id="CBF76221.1"/>
    </source>
</evidence>
<evidence type="ECO:0000256" key="5">
    <source>
        <dbReference type="ARBA" id="ARBA00022576"/>
    </source>
</evidence>
<comment type="catalytic activity">
    <reaction evidence="8">
        <text>an aromatic L-alpha-amino acid + 2-oxoglutarate = an aromatic oxo-acid + L-glutamate</text>
        <dbReference type="Rhea" id="RHEA:17533"/>
        <dbReference type="ChEBI" id="CHEBI:16810"/>
        <dbReference type="ChEBI" id="CHEBI:29985"/>
        <dbReference type="ChEBI" id="CHEBI:73309"/>
        <dbReference type="ChEBI" id="CHEBI:84824"/>
        <dbReference type="EC" id="2.6.1.57"/>
    </reaction>
</comment>
<gene>
    <name evidence="11" type="ORF">ANIA_05041</name>
</gene>
<keyword evidence="6" id="KW-0808">Transferase</keyword>
<evidence type="ECO:0000256" key="4">
    <source>
        <dbReference type="ARBA" id="ARBA00022490"/>
    </source>
</evidence>
<proteinExistence type="inferred from homology"/>
<dbReference type="GO" id="GO:0008793">
    <property type="term" value="F:aromatic-amino-acid transaminase activity"/>
    <property type="evidence" value="ECO:0000318"/>
    <property type="project" value="GO_Central"/>
</dbReference>
<evidence type="ECO:0000256" key="8">
    <source>
        <dbReference type="ARBA" id="ARBA00051993"/>
    </source>
</evidence>
<keyword evidence="12" id="KW-1185">Reference proteome</keyword>
<evidence type="ECO:0000256" key="2">
    <source>
        <dbReference type="ARBA" id="ARBA00004496"/>
    </source>
</evidence>
<comment type="similarity">
    <text evidence="3">Belongs to the class-I pyridoxal-phosphate-dependent aminotransferase family.</text>
</comment>
<dbReference type="InterPro" id="IPR050859">
    <property type="entry name" value="Class-I_PLP-dep_aminotransf"/>
</dbReference>
<protein>
    <recommendedName>
        <fullName evidence="9">aromatic-amino-acid transaminase</fullName>
        <ecNumber evidence="9">2.6.1.57</ecNumber>
    </recommendedName>
</protein>
<reference evidence="12" key="1">
    <citation type="journal article" date="2005" name="Nature">
        <title>Sequencing of Aspergillus nidulans and comparative analysis with A. fumigatus and A. oryzae.</title>
        <authorList>
            <person name="Galagan J.E."/>
            <person name="Calvo S.E."/>
            <person name="Cuomo C."/>
            <person name="Ma L.J."/>
            <person name="Wortman J.R."/>
            <person name="Batzoglou S."/>
            <person name="Lee S.I."/>
            <person name="Basturkmen M."/>
            <person name="Spevak C.C."/>
            <person name="Clutterbuck J."/>
            <person name="Kapitonov V."/>
            <person name="Jurka J."/>
            <person name="Scazzocchio C."/>
            <person name="Farman M."/>
            <person name="Butler J."/>
            <person name="Purcell S."/>
            <person name="Harris S."/>
            <person name="Braus G.H."/>
            <person name="Draht O."/>
            <person name="Busch S."/>
            <person name="D'Enfert C."/>
            <person name="Bouchier C."/>
            <person name="Goldman G.H."/>
            <person name="Bell-Pedersen D."/>
            <person name="Griffiths-Jones S."/>
            <person name="Doonan J.H."/>
            <person name="Yu J."/>
            <person name="Vienken K."/>
            <person name="Pain A."/>
            <person name="Freitag M."/>
            <person name="Selker E.U."/>
            <person name="Archer D.B."/>
            <person name="Penalva M.A."/>
            <person name="Oakley B.R."/>
            <person name="Momany M."/>
            <person name="Tanaka T."/>
            <person name="Kumagai T."/>
            <person name="Asai K."/>
            <person name="Machida M."/>
            <person name="Nierman W.C."/>
            <person name="Denning D.W."/>
            <person name="Caddick M."/>
            <person name="Hynes M."/>
            <person name="Paoletti M."/>
            <person name="Fischer R."/>
            <person name="Miller B."/>
            <person name="Dyer P."/>
            <person name="Sachs M.S."/>
            <person name="Osmani S.A."/>
            <person name="Birren B.W."/>
        </authorList>
    </citation>
    <scope>NUCLEOTIDE SEQUENCE [LARGE SCALE GENOMIC DNA]</scope>
    <source>
        <strain evidence="12">FGSC A4 / ATCC 38163 / CBS 112.46 / NRRL 194 / M139</strain>
    </source>
</reference>
<accession>Q5B339</accession>
<dbReference type="Pfam" id="PF00155">
    <property type="entry name" value="Aminotran_1_2"/>
    <property type="match status" value="1"/>
</dbReference>
<evidence type="ECO:0000256" key="9">
    <source>
        <dbReference type="ARBA" id="ARBA00067014"/>
    </source>
</evidence>
<sequence length="521" mass="58169">MSRLHIHDIESLRASSAPLPLTVAPATSSEHFKSIHTRQRPVACRLDHHFSAESRDFNGADFKKGASPIGPRKIIPLGTGRPTADYYPWESFTFHGVSPASLASSTANDSGHSVYTVTKRDATYNLSLGMNYGHAAGSPHLLRFITEHIELVHNPPYQDWRTFLSCGATVALEVALRIFCNRGDWILTEQYTYSGTLETATLTCARVYGVEMDADGLRSDVLERTLASWDTSKGRKPRVLYTIPTGQNPTGYSQSLERRAAIYAIAVKHDLIIIEDDPYYFLRLGPYNEASTDAEEPTKISPDAFYSTGDPSYLSLDTSGRVVRLDSTSKILAPGLRAGWVTASSQIIDKFLAYQEVSTIAVSGSSQLMLWSLLDQGWGHTGFSSWLLHLSGEYRQRRNILLRACQQHLPRDIAEWVPPRYGMFLWIKVNWRRHPVIGKFETKATPEEVDSRLQGLEAQIVSDALSRGVLITKGSLFSWNKRPNGELHFRMTFAAAEKADLEEGVRLLGETLRGVFQTCLD</sequence>
<keyword evidence="7" id="KW-0663">Pyridoxal phosphate</keyword>
<dbReference type="PANTHER" id="PTHR42790:SF21">
    <property type="entry name" value="AROMATIC_AMINOADIPATE AMINOTRANSFERASE 1"/>
    <property type="match status" value="1"/>
</dbReference>
<dbReference type="GeneID" id="2872841"/>
<comment type="subcellular location">
    <subcellularLocation>
        <location evidence="2">Cytoplasm</location>
    </subcellularLocation>
</comment>
<dbReference type="PANTHER" id="PTHR42790">
    <property type="entry name" value="AMINOTRANSFERASE"/>
    <property type="match status" value="1"/>
</dbReference>
<dbReference type="Proteomes" id="UP000000560">
    <property type="component" value="Chromosome III"/>
</dbReference>
<dbReference type="eggNOG" id="KOG0634">
    <property type="taxonomic scope" value="Eukaryota"/>
</dbReference>
<dbReference type="GO" id="GO:0006571">
    <property type="term" value="P:tyrosine biosynthetic process"/>
    <property type="evidence" value="ECO:0000318"/>
    <property type="project" value="GO_Central"/>
</dbReference>
<keyword evidence="4" id="KW-0963">Cytoplasm</keyword>
<dbReference type="SUPFAM" id="SSF53383">
    <property type="entry name" value="PLP-dependent transferases"/>
    <property type="match status" value="1"/>
</dbReference>
<dbReference type="HOGENOM" id="CLU_017584_0_5_1"/>
<dbReference type="Gene3D" id="3.40.640.10">
    <property type="entry name" value="Type I PLP-dependent aspartate aminotransferase-like (Major domain)"/>
    <property type="match status" value="1"/>
</dbReference>
<organism evidence="11 12">
    <name type="scientific">Emericella nidulans (strain FGSC A4 / ATCC 38163 / CBS 112.46 / NRRL 194 / M139)</name>
    <name type="common">Aspergillus nidulans</name>
    <dbReference type="NCBI Taxonomy" id="227321"/>
    <lineage>
        <taxon>Eukaryota</taxon>
        <taxon>Fungi</taxon>
        <taxon>Dikarya</taxon>
        <taxon>Ascomycota</taxon>
        <taxon>Pezizomycotina</taxon>
        <taxon>Eurotiomycetes</taxon>
        <taxon>Eurotiomycetidae</taxon>
        <taxon>Eurotiales</taxon>
        <taxon>Aspergillaceae</taxon>
        <taxon>Aspergillus</taxon>
        <taxon>Aspergillus subgen. Nidulantes</taxon>
    </lineage>
</organism>
<comment type="cofactor">
    <cofactor evidence="1">
        <name>pyridoxal 5'-phosphate</name>
        <dbReference type="ChEBI" id="CHEBI:597326"/>
    </cofactor>
</comment>
<evidence type="ECO:0000256" key="6">
    <source>
        <dbReference type="ARBA" id="ARBA00022679"/>
    </source>
</evidence>
<dbReference type="FunFam" id="3.40.640.10:FF:000074">
    <property type="entry name" value="Aromatic amino acid aminotransferase"/>
    <property type="match status" value="1"/>
</dbReference>
<evidence type="ECO:0000259" key="10">
    <source>
        <dbReference type="Pfam" id="PF00155"/>
    </source>
</evidence>
<keyword evidence="5" id="KW-0032">Aminotransferase</keyword>
<evidence type="ECO:0000256" key="1">
    <source>
        <dbReference type="ARBA" id="ARBA00001933"/>
    </source>
</evidence>
<dbReference type="FunCoup" id="Q5B339">
    <property type="interactions" value="266"/>
</dbReference>
<dbReference type="GO" id="GO:0005737">
    <property type="term" value="C:cytoplasm"/>
    <property type="evidence" value="ECO:0007669"/>
    <property type="project" value="UniProtKB-SubCell"/>
</dbReference>
<dbReference type="CDD" id="cd00609">
    <property type="entry name" value="AAT_like"/>
    <property type="match status" value="1"/>
</dbReference>
<evidence type="ECO:0000256" key="3">
    <source>
        <dbReference type="ARBA" id="ARBA00007441"/>
    </source>
</evidence>
<dbReference type="VEuPathDB" id="FungiDB:AN5041"/>
<dbReference type="InterPro" id="IPR015421">
    <property type="entry name" value="PyrdxlP-dep_Trfase_major"/>
</dbReference>
<evidence type="ECO:0000256" key="7">
    <source>
        <dbReference type="ARBA" id="ARBA00022898"/>
    </source>
</evidence>
<dbReference type="RefSeq" id="XP_662645.1">
    <property type="nucleotide sequence ID" value="XM_657553.1"/>
</dbReference>
<dbReference type="OrthoDB" id="691673at2759"/>
<dbReference type="AlphaFoldDB" id="Q5B339"/>
<dbReference type="GO" id="GO:0047536">
    <property type="term" value="F:2-aminoadipate transaminase activity"/>
    <property type="evidence" value="ECO:0000318"/>
    <property type="project" value="GO_Central"/>
</dbReference>
<dbReference type="InParanoid" id="Q5B339"/>
<dbReference type="EC" id="2.6.1.57" evidence="9"/>
<dbReference type="GO" id="GO:0030170">
    <property type="term" value="F:pyridoxal phosphate binding"/>
    <property type="evidence" value="ECO:0007669"/>
    <property type="project" value="InterPro"/>
</dbReference>
<dbReference type="GO" id="GO:0009074">
    <property type="term" value="P:aromatic amino acid family catabolic process"/>
    <property type="evidence" value="ECO:0000318"/>
    <property type="project" value="GO_Central"/>
</dbReference>
<evidence type="ECO:0000313" key="12">
    <source>
        <dbReference type="Proteomes" id="UP000000560"/>
    </source>
</evidence>
<dbReference type="GO" id="GO:0019878">
    <property type="term" value="P:lysine biosynthetic process via aminoadipic acid"/>
    <property type="evidence" value="ECO:0000318"/>
    <property type="project" value="GO_Central"/>
</dbReference>